<accession>A0A8I6TFU2</accession>
<feature type="region of interest" description="Disordered" evidence="1">
    <location>
        <begin position="220"/>
        <end position="325"/>
    </location>
</feature>
<feature type="region of interest" description="Disordered" evidence="1">
    <location>
        <begin position="491"/>
        <end position="538"/>
    </location>
</feature>
<feature type="compositionally biased region" description="Basic and acidic residues" evidence="1">
    <location>
        <begin position="341"/>
        <end position="350"/>
    </location>
</feature>
<feature type="region of interest" description="Disordered" evidence="1">
    <location>
        <begin position="392"/>
        <end position="462"/>
    </location>
</feature>
<dbReference type="GeneID" id="106668662"/>
<dbReference type="EnsemblMetazoa" id="XM_014397618.2">
    <property type="protein sequence ID" value="XP_014253104.1"/>
    <property type="gene ID" value="LOC106668662"/>
</dbReference>
<protein>
    <submittedName>
        <fullName evidence="2">Uncharacterized protein</fullName>
    </submittedName>
</protein>
<name>A0A8I6TFU2_CIMLE</name>
<keyword evidence="3" id="KW-1185">Reference proteome</keyword>
<feature type="compositionally biased region" description="Basic residues" evidence="1">
    <location>
        <begin position="289"/>
        <end position="298"/>
    </location>
</feature>
<evidence type="ECO:0000313" key="2">
    <source>
        <dbReference type="EnsemblMetazoa" id="XP_014253104.1"/>
    </source>
</evidence>
<feature type="compositionally biased region" description="Basic and acidic residues" evidence="1">
    <location>
        <begin position="245"/>
        <end position="263"/>
    </location>
</feature>
<feature type="compositionally biased region" description="Polar residues" evidence="1">
    <location>
        <begin position="267"/>
        <end position="280"/>
    </location>
</feature>
<feature type="compositionally biased region" description="Basic and acidic residues" evidence="1">
    <location>
        <begin position="508"/>
        <end position="517"/>
    </location>
</feature>
<dbReference type="AlphaFoldDB" id="A0A8I6TFU2"/>
<proteinExistence type="predicted"/>
<evidence type="ECO:0000256" key="1">
    <source>
        <dbReference type="SAM" id="MobiDB-lite"/>
    </source>
</evidence>
<evidence type="ECO:0000313" key="3">
    <source>
        <dbReference type="Proteomes" id="UP000494040"/>
    </source>
</evidence>
<feature type="region of interest" description="Disordered" evidence="1">
    <location>
        <begin position="341"/>
        <end position="362"/>
    </location>
</feature>
<feature type="region of interest" description="Disordered" evidence="1">
    <location>
        <begin position="60"/>
        <end position="88"/>
    </location>
</feature>
<reference evidence="2" key="1">
    <citation type="submission" date="2022-01" db="UniProtKB">
        <authorList>
            <consortium name="EnsemblMetazoa"/>
        </authorList>
    </citation>
    <scope>IDENTIFICATION</scope>
</reference>
<organism evidence="2 3">
    <name type="scientific">Cimex lectularius</name>
    <name type="common">Bed bug</name>
    <name type="synonym">Acanthia lectularia</name>
    <dbReference type="NCBI Taxonomy" id="79782"/>
    <lineage>
        <taxon>Eukaryota</taxon>
        <taxon>Metazoa</taxon>
        <taxon>Ecdysozoa</taxon>
        <taxon>Arthropoda</taxon>
        <taxon>Hexapoda</taxon>
        <taxon>Insecta</taxon>
        <taxon>Pterygota</taxon>
        <taxon>Neoptera</taxon>
        <taxon>Paraneoptera</taxon>
        <taxon>Hemiptera</taxon>
        <taxon>Heteroptera</taxon>
        <taxon>Panheteroptera</taxon>
        <taxon>Cimicomorpha</taxon>
        <taxon>Cimicidae</taxon>
        <taxon>Cimex</taxon>
    </lineage>
</organism>
<feature type="compositionally biased region" description="Basic and acidic residues" evidence="1">
    <location>
        <begin position="434"/>
        <end position="443"/>
    </location>
</feature>
<sequence length="678" mass="78740">MARRSLLKMYNKVLDNMEVPNPLHHNNYVNSKLSNSEPDEPSYSTDCKCISSYDVNKKNYSTDSTLSRENKRTRKGQFSPLRSDSNPYITPKFQLRRKEELPSVTPHWSNSKGMELKETVPTVLNDEEYSTNSFGRAQSFIRNGGGSRISSYTNSQTGPYTPPQFFFSPQKYIETSRTKKDILVSIDNKVPPSLQSWANQKPLHAQDNRELQDLTKDVENEKSVQRLREHRVREGQKVKLANSEPRSKQYHNNERYNKSEVHRGLNAKNNFQEKSQTALKSKSKDFKHGHLSKTKHNFRGNEDGVNNPSIKRYKKLHDKSRSTTTNAIDTWRQALDNKLNDKLKSDDKKPKQVYGNDSWRQKHRNIYKQEKDALIADSKEIDKKNVYGNETWKKNISTRPKEPKNTVESELPATKSKRYSTANQLEQKVQSQKVQEKVSKDTRTNLMSNQQNNQKNDSNTEYEDKELLETDNRWEDIEPYLPSFLSTTKREMVKEHNKPIPPPQQVKPNEKENINKKKENKSKGSMSASTKSKAKEGPLTKVKRAYQCFFQPVVKNKNKEDSISLFKHFQTRSKMLRKQHSMLGKKKANLMKNQRRTLSAKNVINYYISQRDLEENENEAEKKKEDETSFRSGTVCDIDDDGFKVSPSNLDPDSISTWQTENRQRIDSLLGYDGLFGI</sequence>
<dbReference type="Proteomes" id="UP000494040">
    <property type="component" value="Unassembled WGS sequence"/>
</dbReference>
<dbReference type="KEGG" id="clec:106668662"/>
<feature type="compositionally biased region" description="Basic and acidic residues" evidence="1">
    <location>
        <begin position="220"/>
        <end position="237"/>
    </location>
</feature>
<dbReference type="RefSeq" id="XP_014253104.1">
    <property type="nucleotide sequence ID" value="XM_014397618.2"/>
</dbReference>